<dbReference type="OMA" id="NGCERRY"/>
<evidence type="ECO:0000313" key="10">
    <source>
        <dbReference type="Ensembl" id="ENSPFOP00000002629.1"/>
    </source>
</evidence>
<evidence type="ECO:0000313" key="11">
    <source>
        <dbReference type="Proteomes" id="UP000028760"/>
    </source>
</evidence>
<keyword evidence="11" id="KW-1185">Reference proteome</keyword>
<evidence type="ECO:0000256" key="2">
    <source>
        <dbReference type="ARBA" id="ARBA00008081"/>
    </source>
</evidence>
<evidence type="ECO:0000256" key="6">
    <source>
        <dbReference type="ARBA" id="ARBA00023163"/>
    </source>
</evidence>
<keyword evidence="6" id="KW-0804">Transcription</keyword>
<keyword evidence="3" id="KW-0914">Notch signaling pathway</keyword>
<reference evidence="10" key="3">
    <citation type="submission" date="2025-09" db="UniProtKB">
        <authorList>
            <consortium name="Ensembl"/>
        </authorList>
    </citation>
    <scope>IDENTIFICATION</scope>
</reference>
<feature type="compositionally biased region" description="Low complexity" evidence="8">
    <location>
        <begin position="630"/>
        <end position="644"/>
    </location>
</feature>
<feature type="region of interest" description="Disordered" evidence="8">
    <location>
        <begin position="865"/>
        <end position="884"/>
    </location>
</feature>
<name>A0A087XA26_POEFO</name>
<dbReference type="PANTHER" id="PTHR15692:SF19">
    <property type="entry name" value="MASTERMIND-LIKE PROTEIN 1"/>
    <property type="match status" value="1"/>
</dbReference>
<protein>
    <submittedName>
        <fullName evidence="10">Mastermind-like transcriptional coactivator 1</fullName>
    </submittedName>
</protein>
<dbReference type="EMBL" id="AYCK01023204">
    <property type="status" value="NOT_ANNOTATED_CDS"/>
    <property type="molecule type" value="Genomic_DNA"/>
</dbReference>
<organism evidence="10 11">
    <name type="scientific">Poecilia formosa</name>
    <name type="common">Amazon molly</name>
    <name type="synonym">Limia formosa</name>
    <dbReference type="NCBI Taxonomy" id="48698"/>
    <lineage>
        <taxon>Eukaryota</taxon>
        <taxon>Metazoa</taxon>
        <taxon>Chordata</taxon>
        <taxon>Craniata</taxon>
        <taxon>Vertebrata</taxon>
        <taxon>Euteleostomi</taxon>
        <taxon>Actinopterygii</taxon>
        <taxon>Neopterygii</taxon>
        <taxon>Teleostei</taxon>
        <taxon>Neoteleostei</taxon>
        <taxon>Acanthomorphata</taxon>
        <taxon>Ovalentaria</taxon>
        <taxon>Atherinomorphae</taxon>
        <taxon>Cyprinodontiformes</taxon>
        <taxon>Poeciliidae</taxon>
        <taxon>Poeciliinae</taxon>
        <taxon>Poecilia</taxon>
    </lineage>
</organism>
<dbReference type="Pfam" id="PF20801">
    <property type="entry name" value="MAML1_3_TAD2"/>
    <property type="match status" value="2"/>
</dbReference>
<dbReference type="GO" id="GO:0003713">
    <property type="term" value="F:transcription coactivator activity"/>
    <property type="evidence" value="ECO:0007669"/>
    <property type="project" value="InterPro"/>
</dbReference>
<feature type="compositionally biased region" description="Polar residues" evidence="8">
    <location>
        <begin position="618"/>
        <end position="628"/>
    </location>
</feature>
<dbReference type="InterPro" id="IPR046369">
    <property type="entry name" value="MAML1-3"/>
</dbReference>
<dbReference type="InterPro" id="IPR048455">
    <property type="entry name" value="MAML1_3_TAD2"/>
</dbReference>
<keyword evidence="4" id="KW-0805">Transcription regulation</keyword>
<feature type="compositionally biased region" description="Low complexity" evidence="8">
    <location>
        <begin position="703"/>
        <end position="719"/>
    </location>
</feature>
<evidence type="ECO:0000256" key="8">
    <source>
        <dbReference type="SAM" id="MobiDB-lite"/>
    </source>
</evidence>
<feature type="compositionally biased region" description="Polar residues" evidence="8">
    <location>
        <begin position="521"/>
        <end position="543"/>
    </location>
</feature>
<dbReference type="GO" id="GO:0016607">
    <property type="term" value="C:nuclear speck"/>
    <property type="evidence" value="ECO:0007669"/>
    <property type="project" value="UniProtKB-SubCell"/>
</dbReference>
<keyword evidence="7" id="KW-0539">Nucleus</keyword>
<feature type="region of interest" description="Disordered" evidence="8">
    <location>
        <begin position="897"/>
        <end position="918"/>
    </location>
</feature>
<dbReference type="InterPro" id="IPR046370">
    <property type="entry name" value="MAML_N_sf"/>
</dbReference>
<feature type="compositionally biased region" description="Polar residues" evidence="8">
    <location>
        <begin position="666"/>
        <end position="688"/>
    </location>
</feature>
<proteinExistence type="inferred from homology"/>
<comment type="subcellular location">
    <subcellularLocation>
        <location evidence="1">Nucleus speckle</location>
    </subcellularLocation>
</comment>
<dbReference type="SMART" id="SM01275">
    <property type="entry name" value="MamL-1"/>
    <property type="match status" value="1"/>
</dbReference>
<dbReference type="InterPro" id="IPR019082">
    <property type="entry name" value="Mastermind-like_N"/>
</dbReference>
<dbReference type="STRING" id="48698.ENSPFOP00000002629"/>
<sequence length="965" mass="103810">MADFVTPRHSAVMERLRRRIELFRQHHNNCETRYDGATPERLELDRQHTISLHQRLLQNKAKRASKHRQPQPSAEQDAQRAPGVGAEGGGTAAEQSRNTTRQVVSPIHTLHGHYGGREPGQSSVLVPLNQGLKVRGSLTGMGLVSTDSITGNWTTLTSHHTGSDYCYVLDYQSITCVKLRARGPNLARCSFLCGPLCSKLCQLVPELINDIGFLINSNIQIFDLAQNEKMWKRLICGISCYKHIRSTQRLVTQDLNSSSETDFNRFITLFLQELHMKTTLYLPTKVTQKYSKLSECVFMLSSLPAPADSECFLNHFPIVLNLKCIFHQFKLIVIIIINQLEMCRSVFPCRYRYRSHNYLLPPQKDLSPAQQLQQLAAQQRAQHIQGKIHKPPPGAKFHGQGPHGAPAWTQMVNSSQSPALYPSDFAPTSQKQLLLPAPPAKGSPKAGAGGYMPGPAGAPAMLPHLSSGPPLSHPAAQSPTTVLNYKNTIPLSHYDKAALLNLLRQQKQSSMSFRPHLTHPQHFSQLTSGPESVSFLSQDQNFSAPPHVSGPANSMTSGPGNNAMAAAGQAPNAMAGNHGNAAFLRDPMAALLAEQVRLTCSSQAGQQGAPLAVCSLEGQRSSGGSASLHQMMMQEKQRQDQQLQRHLTRPPPQYQDQPGPAAGQNPFPQQNVGPFTAGSSQPISNMGSMGSPAPGTRMFPQNQSMMGMSMAQGAGPSGSVATPPAASQADISLPSCGGGGASVDSLYGGMTLHPGQQRQPLGPMGAPYRQLPQQQQLLKPPSAAMLKQQQLTATRMQAGGMGGAMAGTAWQQQPAGAATLHANAFAANAFHMQHPRIPKMAAGSTSFGGRAVPGLNQQMMQTNMAAQQRAPPAAQTQQQPANQSAPVLPDLAAYGPPQAGGRQALPCNQGYQVSRGGGQQQQQLSFGYNAAAGSFAAESELVDSLLKGQSTQEWMADLDELLAGH</sequence>
<dbReference type="EMBL" id="AYCK01023203">
    <property type="status" value="NOT_ANNOTATED_CDS"/>
    <property type="molecule type" value="Genomic_DNA"/>
</dbReference>
<dbReference type="PANTHER" id="PTHR15692">
    <property type="entry name" value="MASTERMIND-LIKE"/>
    <property type="match status" value="1"/>
</dbReference>
<evidence type="ECO:0000256" key="3">
    <source>
        <dbReference type="ARBA" id="ARBA00022976"/>
    </source>
</evidence>
<feature type="domain" description="Neurogenic mastermind-like N-terminal" evidence="9">
    <location>
        <begin position="7"/>
        <end position="66"/>
    </location>
</feature>
<feature type="compositionally biased region" description="Low complexity" evidence="8">
    <location>
        <begin position="558"/>
        <end position="567"/>
    </location>
</feature>
<reference evidence="11" key="1">
    <citation type="submission" date="2013-10" db="EMBL/GenBank/DDBJ databases">
        <authorList>
            <person name="Schartl M."/>
            <person name="Warren W."/>
        </authorList>
    </citation>
    <scope>NUCLEOTIDE SEQUENCE [LARGE SCALE GENOMIC DNA]</scope>
    <source>
        <strain evidence="11">female</strain>
    </source>
</reference>
<reference evidence="10" key="2">
    <citation type="submission" date="2025-08" db="UniProtKB">
        <authorList>
            <consortium name="Ensembl"/>
        </authorList>
    </citation>
    <scope>IDENTIFICATION</scope>
</reference>
<dbReference type="Pfam" id="PF09596">
    <property type="entry name" value="MamL-1"/>
    <property type="match status" value="1"/>
</dbReference>
<dbReference type="GO" id="GO:0007221">
    <property type="term" value="P:positive regulation of transcription of Notch receptor target"/>
    <property type="evidence" value="ECO:0007669"/>
    <property type="project" value="InterPro"/>
</dbReference>
<feature type="region of interest" description="Disordered" evidence="8">
    <location>
        <begin position="57"/>
        <end position="101"/>
    </location>
</feature>
<evidence type="ECO:0000256" key="5">
    <source>
        <dbReference type="ARBA" id="ARBA00023159"/>
    </source>
</evidence>
<dbReference type="AlphaFoldDB" id="A0A087XA26"/>
<dbReference type="Gene3D" id="6.10.250.970">
    <property type="match status" value="1"/>
</dbReference>
<dbReference type="Ensembl" id="ENSPFOT00000002633.1">
    <property type="protein sequence ID" value="ENSPFOP00000002629.1"/>
    <property type="gene ID" value="ENSPFOG00000002715.1"/>
</dbReference>
<keyword evidence="5" id="KW-0010">Activator</keyword>
<dbReference type="GeneTree" id="ENSGT00950000183201"/>
<dbReference type="eggNOG" id="ENOG502QSU1">
    <property type="taxonomic scope" value="Eukaryota"/>
</dbReference>
<evidence type="ECO:0000256" key="7">
    <source>
        <dbReference type="ARBA" id="ARBA00023242"/>
    </source>
</evidence>
<feature type="region of interest" description="Disordered" evidence="8">
    <location>
        <begin position="618"/>
        <end position="733"/>
    </location>
</feature>
<dbReference type="Proteomes" id="UP000028760">
    <property type="component" value="Unassembled WGS sequence"/>
</dbReference>
<comment type="similarity">
    <text evidence="2">Belongs to the mastermind family.</text>
</comment>
<feature type="compositionally biased region" description="Basic residues" evidence="8">
    <location>
        <begin position="60"/>
        <end position="69"/>
    </location>
</feature>
<evidence type="ECO:0000256" key="1">
    <source>
        <dbReference type="ARBA" id="ARBA00004324"/>
    </source>
</evidence>
<feature type="region of interest" description="Disordered" evidence="8">
    <location>
        <begin position="511"/>
        <end position="567"/>
    </location>
</feature>
<accession>A0A087XA26</accession>
<evidence type="ECO:0000259" key="9">
    <source>
        <dbReference type="SMART" id="SM01275"/>
    </source>
</evidence>
<evidence type="ECO:0000256" key="4">
    <source>
        <dbReference type="ARBA" id="ARBA00023015"/>
    </source>
</evidence>